<protein>
    <submittedName>
        <fullName evidence="2">Uncharacterized protein</fullName>
    </submittedName>
</protein>
<comment type="caution">
    <text evidence="2">The sequence shown here is derived from an EMBL/GenBank/DDBJ whole genome shotgun (WGS) entry which is preliminary data.</text>
</comment>
<gene>
    <name evidence="2" type="ORF">V6N11_014345</name>
</gene>
<keyword evidence="3" id="KW-1185">Reference proteome</keyword>
<accession>A0ABR1ZDE5</accession>
<organism evidence="2 3">
    <name type="scientific">Hibiscus sabdariffa</name>
    <name type="common">roselle</name>
    <dbReference type="NCBI Taxonomy" id="183260"/>
    <lineage>
        <taxon>Eukaryota</taxon>
        <taxon>Viridiplantae</taxon>
        <taxon>Streptophyta</taxon>
        <taxon>Embryophyta</taxon>
        <taxon>Tracheophyta</taxon>
        <taxon>Spermatophyta</taxon>
        <taxon>Magnoliopsida</taxon>
        <taxon>eudicotyledons</taxon>
        <taxon>Gunneridae</taxon>
        <taxon>Pentapetalae</taxon>
        <taxon>rosids</taxon>
        <taxon>malvids</taxon>
        <taxon>Malvales</taxon>
        <taxon>Malvaceae</taxon>
        <taxon>Malvoideae</taxon>
        <taxon>Hibiscus</taxon>
    </lineage>
</organism>
<dbReference type="EMBL" id="JBBPBN010001406">
    <property type="protein sequence ID" value="KAK8478312.1"/>
    <property type="molecule type" value="Genomic_DNA"/>
</dbReference>
<evidence type="ECO:0000313" key="3">
    <source>
        <dbReference type="Proteomes" id="UP001396334"/>
    </source>
</evidence>
<reference evidence="2 3" key="1">
    <citation type="journal article" date="2024" name="G3 (Bethesda)">
        <title>Genome assembly of Hibiscus sabdariffa L. provides insights into metabolisms of medicinal natural products.</title>
        <authorList>
            <person name="Kim T."/>
        </authorList>
    </citation>
    <scope>NUCLEOTIDE SEQUENCE [LARGE SCALE GENOMIC DNA]</scope>
    <source>
        <strain evidence="2">TK-2024</strain>
        <tissue evidence="2">Old leaves</tissue>
    </source>
</reference>
<name>A0ABR1ZDE5_9ROSI</name>
<evidence type="ECO:0000256" key="1">
    <source>
        <dbReference type="SAM" id="MobiDB-lite"/>
    </source>
</evidence>
<sequence>MPHINIALDSSLGSKGIYLPSIVVDGMVSDLVITYGWNNRVSTLGVVWKTKSNVSPQTPVKESEPPSSIGSSCF</sequence>
<proteinExistence type="predicted"/>
<feature type="region of interest" description="Disordered" evidence="1">
    <location>
        <begin position="52"/>
        <end position="74"/>
    </location>
</feature>
<evidence type="ECO:0000313" key="2">
    <source>
        <dbReference type="EMBL" id="KAK8478312.1"/>
    </source>
</evidence>
<dbReference type="Proteomes" id="UP001396334">
    <property type="component" value="Unassembled WGS sequence"/>
</dbReference>